<dbReference type="AlphaFoldDB" id="A0A9Q0GII8"/>
<dbReference type="PANTHER" id="PTHR13198:SF4">
    <property type="entry name" value="E3 UBIQUITIN-PROTEIN LIGASE RNF25"/>
    <property type="match status" value="1"/>
</dbReference>
<dbReference type="GO" id="GO:0016567">
    <property type="term" value="P:protein ubiquitination"/>
    <property type="evidence" value="ECO:0007669"/>
    <property type="project" value="TreeGrafter"/>
</dbReference>
<accession>A0A9Q0GII8</accession>
<keyword evidence="1" id="KW-0732">Signal</keyword>
<dbReference type="PANTHER" id="PTHR13198">
    <property type="entry name" value="RING FINGER PROTEIN 25"/>
    <property type="match status" value="1"/>
</dbReference>
<evidence type="ECO:0008006" key="4">
    <source>
        <dbReference type="Google" id="ProtNLM"/>
    </source>
</evidence>
<name>A0A9Q0GII8_9ROSI</name>
<evidence type="ECO:0000256" key="1">
    <source>
        <dbReference type="SAM" id="SignalP"/>
    </source>
</evidence>
<evidence type="ECO:0000313" key="2">
    <source>
        <dbReference type="EMBL" id="KAJ4849472.1"/>
    </source>
</evidence>
<dbReference type="EMBL" id="JAKUCV010000598">
    <property type="protein sequence ID" value="KAJ4849472.1"/>
    <property type="molecule type" value="Genomic_DNA"/>
</dbReference>
<organism evidence="2 3">
    <name type="scientific">Turnera subulata</name>
    <dbReference type="NCBI Taxonomy" id="218843"/>
    <lineage>
        <taxon>Eukaryota</taxon>
        <taxon>Viridiplantae</taxon>
        <taxon>Streptophyta</taxon>
        <taxon>Embryophyta</taxon>
        <taxon>Tracheophyta</taxon>
        <taxon>Spermatophyta</taxon>
        <taxon>Magnoliopsida</taxon>
        <taxon>eudicotyledons</taxon>
        <taxon>Gunneridae</taxon>
        <taxon>Pentapetalae</taxon>
        <taxon>rosids</taxon>
        <taxon>fabids</taxon>
        <taxon>Malpighiales</taxon>
        <taxon>Passifloraceae</taxon>
        <taxon>Turnera</taxon>
    </lineage>
</organism>
<dbReference type="Proteomes" id="UP001141552">
    <property type="component" value="Unassembled WGS sequence"/>
</dbReference>
<gene>
    <name evidence="2" type="ORF">Tsubulata_021167</name>
</gene>
<evidence type="ECO:0000313" key="3">
    <source>
        <dbReference type="Proteomes" id="UP001141552"/>
    </source>
</evidence>
<dbReference type="OrthoDB" id="432311at2759"/>
<protein>
    <recommendedName>
        <fullName evidence="4">RING-type domain-containing protein</fullName>
    </recommendedName>
</protein>
<dbReference type="InterPro" id="IPR039133">
    <property type="entry name" value="RNF25"/>
</dbReference>
<dbReference type="GO" id="GO:0061630">
    <property type="term" value="F:ubiquitin protein ligase activity"/>
    <property type="evidence" value="ECO:0007669"/>
    <property type="project" value="InterPro"/>
</dbReference>
<comment type="caution">
    <text evidence="2">The sequence shown here is derived from an EMBL/GenBank/DDBJ whole genome shotgun (WGS) entry which is preliminary data.</text>
</comment>
<feature type="chain" id="PRO_5040514039" description="RING-type domain-containing protein" evidence="1">
    <location>
        <begin position="16"/>
        <end position="127"/>
    </location>
</feature>
<feature type="signal peptide" evidence="1">
    <location>
        <begin position="1"/>
        <end position="15"/>
    </location>
</feature>
<dbReference type="FunFam" id="3.30.40.10:FF:000914">
    <property type="entry name" value="RWD domain-containing protein"/>
    <property type="match status" value="1"/>
</dbReference>
<reference evidence="2" key="1">
    <citation type="submission" date="2022-02" db="EMBL/GenBank/DDBJ databases">
        <authorList>
            <person name="Henning P.M."/>
            <person name="McCubbin A.G."/>
            <person name="Shore J.S."/>
        </authorList>
    </citation>
    <scope>NUCLEOTIDE SEQUENCE</scope>
    <source>
        <strain evidence="2">F60SS</strain>
        <tissue evidence="2">Leaves</tissue>
    </source>
</reference>
<reference evidence="2" key="2">
    <citation type="journal article" date="2023" name="Plants (Basel)">
        <title>Annotation of the Turnera subulata (Passifloraceae) Draft Genome Reveals the S-Locus Evolved after the Divergence of Turneroideae from Passifloroideae in a Stepwise Manner.</title>
        <authorList>
            <person name="Henning P.M."/>
            <person name="Roalson E.H."/>
            <person name="Mir W."/>
            <person name="McCubbin A.G."/>
            <person name="Shore J.S."/>
        </authorList>
    </citation>
    <scope>NUCLEOTIDE SEQUENCE</scope>
    <source>
        <strain evidence="2">F60SS</strain>
    </source>
</reference>
<dbReference type="GO" id="GO:0005634">
    <property type="term" value="C:nucleus"/>
    <property type="evidence" value="ECO:0007669"/>
    <property type="project" value="TreeGrafter"/>
</dbReference>
<keyword evidence="3" id="KW-1185">Reference proteome</keyword>
<proteinExistence type="predicted"/>
<sequence>MSFLLLPMFTVIIETYLQKAVEKLSAMIHPEGDCPLCLYPLVPEDLHGENFPFMMQRIVRWWNWLQKGKESNATSSSLLVRNVKIKDMHGEKGERMGNCPVCLKVFHTKDFEHVLDLAGTHSSEQLS</sequence>